<evidence type="ECO:0000313" key="4">
    <source>
        <dbReference type="Proteomes" id="UP000824001"/>
    </source>
</evidence>
<dbReference type="SUPFAM" id="SSF100950">
    <property type="entry name" value="NagB/RpiA/CoA transferase-like"/>
    <property type="match status" value="1"/>
</dbReference>
<gene>
    <name evidence="3" type="ORF">IAC18_04510</name>
</gene>
<dbReference type="GO" id="GO:0008410">
    <property type="term" value="F:CoA-transferase activity"/>
    <property type="evidence" value="ECO:0007669"/>
    <property type="project" value="InterPro"/>
</dbReference>
<dbReference type="InterPro" id="IPR012791">
    <property type="entry name" value="3-oxoacid_CoA-transf_B"/>
</dbReference>
<dbReference type="SMART" id="SM00882">
    <property type="entry name" value="CoA_trans"/>
    <property type="match status" value="1"/>
</dbReference>
<protein>
    <submittedName>
        <fullName evidence="3">CoA transferase subunit B</fullName>
    </submittedName>
</protein>
<evidence type="ECO:0000256" key="1">
    <source>
        <dbReference type="ARBA" id="ARBA00007047"/>
    </source>
</evidence>
<proteinExistence type="inferred from homology"/>
<comment type="caution">
    <text evidence="3">The sequence shown here is derived from an EMBL/GenBank/DDBJ whole genome shotgun (WGS) entry which is preliminary data.</text>
</comment>
<reference evidence="3" key="2">
    <citation type="journal article" date="2021" name="PeerJ">
        <title>Extensive microbial diversity within the chicken gut microbiome revealed by metagenomics and culture.</title>
        <authorList>
            <person name="Gilroy R."/>
            <person name="Ravi A."/>
            <person name="Getino M."/>
            <person name="Pursley I."/>
            <person name="Horton D.L."/>
            <person name="Alikhan N.F."/>
            <person name="Baker D."/>
            <person name="Gharbi K."/>
            <person name="Hall N."/>
            <person name="Watson M."/>
            <person name="Adriaenssens E.M."/>
            <person name="Foster-Nyarko E."/>
            <person name="Jarju S."/>
            <person name="Secka A."/>
            <person name="Antonio M."/>
            <person name="Oren A."/>
            <person name="Chaudhuri R.R."/>
            <person name="La Ragione R."/>
            <person name="Hildebrand F."/>
            <person name="Pallen M.J."/>
        </authorList>
    </citation>
    <scope>NUCLEOTIDE SEQUENCE</scope>
    <source>
        <strain evidence="3">ChiHjej10B9-9673</strain>
    </source>
</reference>
<comment type="similarity">
    <text evidence="1">Belongs to the 3-oxoacid CoA-transferase subunit B family.</text>
</comment>
<accession>A0A9D1FD32</accession>
<dbReference type="InterPro" id="IPR004165">
    <property type="entry name" value="CoA_trans_fam_I"/>
</dbReference>
<name>A0A9D1FD32_9FIRM</name>
<dbReference type="Proteomes" id="UP000824001">
    <property type="component" value="Unassembled WGS sequence"/>
</dbReference>
<organism evidence="3 4">
    <name type="scientific">Candidatus Scatomorpha merdipullorum</name>
    <dbReference type="NCBI Taxonomy" id="2840927"/>
    <lineage>
        <taxon>Bacteria</taxon>
        <taxon>Bacillati</taxon>
        <taxon>Bacillota</taxon>
        <taxon>Clostridia</taxon>
        <taxon>Eubacteriales</taxon>
        <taxon>Candidatus Scatomorpha</taxon>
    </lineage>
</organism>
<dbReference type="Gene3D" id="3.40.1080.10">
    <property type="entry name" value="Glutaconate Coenzyme A-transferase"/>
    <property type="match status" value="1"/>
</dbReference>
<evidence type="ECO:0000313" key="3">
    <source>
        <dbReference type="EMBL" id="HIS66807.1"/>
    </source>
</evidence>
<dbReference type="Pfam" id="PF01144">
    <property type="entry name" value="CoA_trans"/>
    <property type="match status" value="1"/>
</dbReference>
<dbReference type="PANTHER" id="PTHR13707:SF60">
    <property type="entry name" value="ACETATE COA-TRANSFERASE SUBUNIT ALPHA"/>
    <property type="match status" value="1"/>
</dbReference>
<evidence type="ECO:0000256" key="2">
    <source>
        <dbReference type="ARBA" id="ARBA00022679"/>
    </source>
</evidence>
<dbReference type="InterPro" id="IPR037171">
    <property type="entry name" value="NagB/RpiA_transferase-like"/>
</dbReference>
<keyword evidence="2 3" id="KW-0808">Transferase</keyword>
<dbReference type="PANTHER" id="PTHR13707">
    <property type="entry name" value="KETOACID-COENZYME A TRANSFERASE"/>
    <property type="match status" value="1"/>
</dbReference>
<dbReference type="EMBL" id="DVJK01000124">
    <property type="protein sequence ID" value="HIS66807.1"/>
    <property type="molecule type" value="Genomic_DNA"/>
</dbReference>
<dbReference type="NCBIfam" id="TIGR02428">
    <property type="entry name" value="pcaJ_scoB_fam"/>
    <property type="match status" value="1"/>
</dbReference>
<sequence>MALTGRALIASRCAKFFKDGDLVNLGIGVPLMCTNYLPEGVELWLEAEIGIVGCGPTPKWEDADPDLIDAGGQPTSVIKGGCVIDQADSFGLIRGGHVDATVLGTLQVDQEGNIANWIVPGKVVPGMGGAMDLCAGVKKIVVATDHCEKSGHSKILKKCTLPLTGAKCVTDIVTERCYFQVTPDGLVLKELAPGYTVEDIRACTDADFTVAEDLGVME</sequence>
<reference evidence="3" key="1">
    <citation type="submission" date="2020-10" db="EMBL/GenBank/DDBJ databases">
        <authorList>
            <person name="Gilroy R."/>
        </authorList>
    </citation>
    <scope>NUCLEOTIDE SEQUENCE</scope>
    <source>
        <strain evidence="3">ChiHjej10B9-9673</strain>
    </source>
</reference>
<dbReference type="AlphaFoldDB" id="A0A9D1FD32"/>